<dbReference type="GO" id="GO:0016301">
    <property type="term" value="F:kinase activity"/>
    <property type="evidence" value="ECO:0007669"/>
    <property type="project" value="UniProtKB-KW"/>
</dbReference>
<dbReference type="EMBL" id="JALNMH010000001">
    <property type="protein sequence ID" value="MCK7592177.1"/>
    <property type="molecule type" value="Genomic_DNA"/>
</dbReference>
<dbReference type="InterPro" id="IPR017441">
    <property type="entry name" value="Protein_kinase_ATP_BS"/>
</dbReference>
<evidence type="ECO:0000256" key="3">
    <source>
        <dbReference type="PROSITE-ProRule" id="PRU10141"/>
    </source>
</evidence>
<dbReference type="SUPFAM" id="SSF48452">
    <property type="entry name" value="TPR-like"/>
    <property type="match status" value="4"/>
</dbReference>
<gene>
    <name evidence="7" type="ORF">M0G41_00670</name>
</gene>
<evidence type="ECO:0000313" key="7">
    <source>
        <dbReference type="EMBL" id="MCK7592177.1"/>
    </source>
</evidence>
<keyword evidence="7" id="KW-0808">Transferase</keyword>
<comment type="caution">
    <text evidence="7">The sequence shown here is derived from an EMBL/GenBank/DDBJ whole genome shotgun (WGS) entry which is preliminary data.</text>
</comment>
<dbReference type="PANTHER" id="PTHR46082:SF6">
    <property type="entry name" value="AAA+ ATPASE DOMAIN-CONTAINING PROTEIN-RELATED"/>
    <property type="match status" value="1"/>
</dbReference>
<evidence type="ECO:0000313" key="8">
    <source>
        <dbReference type="Proteomes" id="UP001431449"/>
    </source>
</evidence>
<evidence type="ECO:0000256" key="5">
    <source>
        <dbReference type="SAM" id="Phobius"/>
    </source>
</evidence>
<feature type="region of interest" description="Disordered" evidence="4">
    <location>
        <begin position="936"/>
        <end position="960"/>
    </location>
</feature>
<dbReference type="InterPro" id="IPR011990">
    <property type="entry name" value="TPR-like_helical_dom_sf"/>
</dbReference>
<protein>
    <submittedName>
        <fullName evidence="7">Serine/threonine-protein kinase</fullName>
    </submittedName>
</protein>
<dbReference type="InterPro" id="IPR008271">
    <property type="entry name" value="Ser/Thr_kinase_AS"/>
</dbReference>
<dbReference type="Pfam" id="PF13424">
    <property type="entry name" value="TPR_12"/>
    <property type="match status" value="5"/>
</dbReference>
<name>A0ABT0GCB5_9GAMM</name>
<dbReference type="SUPFAM" id="SSF56112">
    <property type="entry name" value="Protein kinase-like (PK-like)"/>
    <property type="match status" value="1"/>
</dbReference>
<dbReference type="InterPro" id="IPR019734">
    <property type="entry name" value="TPR_rpt"/>
</dbReference>
<evidence type="ECO:0000256" key="4">
    <source>
        <dbReference type="SAM" id="MobiDB-lite"/>
    </source>
</evidence>
<feature type="domain" description="Protein kinase" evidence="6">
    <location>
        <begin position="87"/>
        <end position="383"/>
    </location>
</feature>
<accession>A0ABT0GCB5</accession>
<keyword evidence="8" id="KW-1185">Reference proteome</keyword>
<evidence type="ECO:0000259" key="6">
    <source>
        <dbReference type="PROSITE" id="PS50011"/>
    </source>
</evidence>
<dbReference type="PROSITE" id="PS00108">
    <property type="entry name" value="PROTEIN_KINASE_ST"/>
    <property type="match status" value="1"/>
</dbReference>
<keyword evidence="5" id="KW-0812">Transmembrane</keyword>
<dbReference type="SMART" id="SM00220">
    <property type="entry name" value="S_TKc"/>
    <property type="match status" value="1"/>
</dbReference>
<dbReference type="Gene3D" id="3.30.200.20">
    <property type="entry name" value="Phosphorylase Kinase, domain 1"/>
    <property type="match status" value="1"/>
</dbReference>
<keyword evidence="7" id="KW-0418">Kinase</keyword>
<dbReference type="Pfam" id="PF00069">
    <property type="entry name" value="Pkinase"/>
    <property type="match status" value="1"/>
</dbReference>
<dbReference type="PANTHER" id="PTHR46082">
    <property type="entry name" value="ATP/GTP-BINDING PROTEIN-RELATED"/>
    <property type="match status" value="1"/>
</dbReference>
<dbReference type="InterPro" id="IPR011009">
    <property type="entry name" value="Kinase-like_dom_sf"/>
</dbReference>
<organism evidence="7 8">
    <name type="scientific">Pseudomarimonas salicorniae</name>
    <dbReference type="NCBI Taxonomy" id="2933270"/>
    <lineage>
        <taxon>Bacteria</taxon>
        <taxon>Pseudomonadati</taxon>
        <taxon>Pseudomonadota</taxon>
        <taxon>Gammaproteobacteria</taxon>
        <taxon>Lysobacterales</taxon>
        <taxon>Lysobacteraceae</taxon>
        <taxon>Pseudomarimonas</taxon>
    </lineage>
</organism>
<dbReference type="SMART" id="SM00028">
    <property type="entry name" value="TPR"/>
    <property type="match status" value="6"/>
</dbReference>
<keyword evidence="5" id="KW-0472">Membrane</keyword>
<feature type="compositionally biased region" description="Polar residues" evidence="4">
    <location>
        <begin position="944"/>
        <end position="960"/>
    </location>
</feature>
<dbReference type="Gene3D" id="1.25.40.10">
    <property type="entry name" value="Tetratricopeptide repeat domain"/>
    <property type="match status" value="3"/>
</dbReference>
<dbReference type="Proteomes" id="UP001431449">
    <property type="component" value="Unassembled WGS sequence"/>
</dbReference>
<keyword evidence="1 3" id="KW-0547">Nucleotide-binding</keyword>
<proteinExistence type="predicted"/>
<keyword evidence="5" id="KW-1133">Transmembrane helix</keyword>
<dbReference type="RefSeq" id="WP_248204186.1">
    <property type="nucleotide sequence ID" value="NZ_JALNMH010000001.1"/>
</dbReference>
<evidence type="ECO:0000256" key="1">
    <source>
        <dbReference type="ARBA" id="ARBA00022741"/>
    </source>
</evidence>
<evidence type="ECO:0000256" key="2">
    <source>
        <dbReference type="ARBA" id="ARBA00022840"/>
    </source>
</evidence>
<feature type="binding site" evidence="3">
    <location>
        <position position="117"/>
    </location>
    <ligand>
        <name>ATP</name>
        <dbReference type="ChEBI" id="CHEBI:30616"/>
    </ligand>
</feature>
<feature type="transmembrane region" description="Helical" evidence="5">
    <location>
        <begin position="403"/>
        <end position="427"/>
    </location>
</feature>
<keyword evidence="2 3" id="KW-0067">ATP-binding</keyword>
<sequence>MSEDRELLRIYQAALALPDDARRGYVERETGADSAMKERVFRLLAAAELAQEAGFLERPVSGSVMALGAPVGRSGETTGHPAVIDRYRLIEPLGEGGFGTVYLAEQLEPVRRHVALKLIRSDHIDASFVRRFEAERQVLALLQHPGIAQILDAGATESGDPYLVMERIDGEPITDYCDRRRLTLRARIELFTTLCAALQHAHQKGVIHRDIKPANVLVTEQDGRAIPKIIDFGIARAADLRVNEQTLKTEGGLIGSPMYMSPEQIDPSATLDIDTRADVYSLGVLLYELLVGTTPFAGEGGPLLPMLRQIAETDPPRPSLRAAGLSEELAGKRQTSMQALVRALRGDLDWILLKTLEKDRERRYESPSALAADLQRALAHQPVEARPPSAGYRMSRFVARHRVGVAVTALLILSLIVGLVGTSVGFMHARDEAQRAQQTLMLLNEFLSAPAPEREGKDLTVVGLLERFEPRIDSLSDQPRIQADLLRTYAATYLALGLFDRAAEFAERNLARREALHGDAGLPTLAAVHLLGRIHNEQGRYADAVALQRRAHRHAIARLGEEAVPTIDYAVGLAEALAKSGEREEAAALLADALERRRRLLGDDHDATLHAMNQLGETLFALDRRDEALALAREAVERRSRHFGSDHPETLHALSNLAFQLGETGRYEEAAEMDRDLLERRIRVLGETHRKTVVSMINLAWVLGRLARYEESTELNRRALAILERTQGMEAPDTLVTKANLAMDLLRQGDAGTAEKMLREVVEARSRVLGPDHPVTLVGIGHLAHVLEQQQRYAEALGMVRDLVQRRTAVHGSEHHNTLVARNQLSGLLSKTGAFAEAESWARDALAPRIRLSGPEAAQTLAVRSNLAEALAGQGRLDEAEAIAREVLAIRTRTQGEDHSGTLAAVEAVAEILALRGQLAEARDMFKYALQKRTLRQGAEHPQTRSTRQRLSTLEGSGTD</sequence>
<dbReference type="Gene3D" id="1.10.510.10">
    <property type="entry name" value="Transferase(Phosphotransferase) domain 1"/>
    <property type="match status" value="1"/>
</dbReference>
<dbReference type="CDD" id="cd14014">
    <property type="entry name" value="STKc_PknB_like"/>
    <property type="match status" value="1"/>
</dbReference>
<dbReference type="PROSITE" id="PS00107">
    <property type="entry name" value="PROTEIN_KINASE_ATP"/>
    <property type="match status" value="1"/>
</dbReference>
<dbReference type="Pfam" id="PF13374">
    <property type="entry name" value="TPR_10"/>
    <property type="match status" value="1"/>
</dbReference>
<dbReference type="PROSITE" id="PS50011">
    <property type="entry name" value="PROTEIN_KINASE_DOM"/>
    <property type="match status" value="1"/>
</dbReference>
<dbReference type="InterPro" id="IPR000719">
    <property type="entry name" value="Prot_kinase_dom"/>
</dbReference>
<dbReference type="InterPro" id="IPR053137">
    <property type="entry name" value="NLR-like"/>
</dbReference>
<reference evidence="7" key="1">
    <citation type="submission" date="2022-04" db="EMBL/GenBank/DDBJ databases">
        <title>Lysobacter sp. CAU 1642 isolated from sea sand.</title>
        <authorList>
            <person name="Kim W."/>
        </authorList>
    </citation>
    <scope>NUCLEOTIDE SEQUENCE</scope>
    <source>
        <strain evidence="7">CAU 1642</strain>
    </source>
</reference>